<dbReference type="GO" id="GO:0006508">
    <property type="term" value="P:proteolysis"/>
    <property type="evidence" value="ECO:0007669"/>
    <property type="project" value="UniProtKB-KW"/>
</dbReference>
<dbReference type="GO" id="GO:0005764">
    <property type="term" value="C:lysosome"/>
    <property type="evidence" value="ECO:0007669"/>
    <property type="project" value="UniProtKB-SubCell"/>
</dbReference>
<dbReference type="EC" id="3.4.22.42" evidence="13"/>
<dbReference type="AlphaFoldDB" id="A0AA51G481"/>
<keyword evidence="3" id="KW-0645">Protease</keyword>
<dbReference type="PROSITE" id="PS00640">
    <property type="entry name" value="THIOL_PROTEASE_ASN"/>
    <property type="match status" value="1"/>
</dbReference>
<comment type="catalytic activity">
    <reaction evidence="11">
        <text>The recombinant human enzyme hydrolyzes synthetic endopeptidase substrates including Z-Phe-Arg-NHMec and Z-Arg-Arg-NHMec.</text>
        <dbReference type="EC" id="3.4.22.42"/>
    </reaction>
</comment>
<evidence type="ECO:0000256" key="8">
    <source>
        <dbReference type="ARBA" id="ARBA00023157"/>
    </source>
</evidence>
<dbReference type="InterPro" id="IPR000169">
    <property type="entry name" value="Pept_cys_AS"/>
</dbReference>
<evidence type="ECO:0000256" key="10">
    <source>
        <dbReference type="ARBA" id="ARBA00023228"/>
    </source>
</evidence>
<comment type="function">
    <text evidence="12">Proteolytic enzyme possibly involved in normal cellular protein degradation and turnover.</text>
</comment>
<evidence type="ECO:0000256" key="1">
    <source>
        <dbReference type="ARBA" id="ARBA00004371"/>
    </source>
</evidence>
<sequence length="431" mass="48757">MRQTPAPLPQTPKRVVRVMFACFHLTPLRQMRVRQVFVLVAVSVCSLVSPLRVLRVCSDETENTLNSSDFHSFRKQFQRQSDVSSEELNRRRVYFQVRFRFRRDAKKNYFERNLGVRHCRPRPLRYMNVDFTAHNSLFVSLQDARKRQAYLNSFSTAPQSAKYGINQFSDLSQKEFRDLYLRASADRAPHFSGPKTEGLPAKFDWRDKAAVTPVRNQQACGSCWAFSVVGAVQSAHAIEGSQLEQLSVQQVLDCSIKNEGCNGGSPLRALNWLKQTRVKLVPQSEYPYKAKTGICHFFSQSHDGVAVKNFAAHDFGGQEEAMMGQLLEHGPLAAVVDAVSWQDYQGGIIQHHCSSQWSNHAVLVVGYDTTGDIPYWIVQNSWGPTWGNEGYVYIKIGGNICGMIFASFHSPLISPFTLVHDCRCTHCPLGD</sequence>
<evidence type="ECO:0000256" key="4">
    <source>
        <dbReference type="ARBA" id="ARBA00022729"/>
    </source>
</evidence>
<comment type="similarity">
    <text evidence="2">Belongs to the peptidase C1 family.</text>
</comment>
<dbReference type="InterPro" id="IPR025661">
    <property type="entry name" value="Pept_asp_AS"/>
</dbReference>
<evidence type="ECO:0000256" key="13">
    <source>
        <dbReference type="ARBA" id="ARBA00066464"/>
    </source>
</evidence>
<dbReference type="EMBL" id="OR130542">
    <property type="protein sequence ID" value="WMI02471.1"/>
    <property type="molecule type" value="mRNA"/>
</dbReference>
<keyword evidence="8" id="KW-1015">Disulfide bond</keyword>
<feature type="domain" description="Peptidase C1A papain C-terminal" evidence="15">
    <location>
        <begin position="199"/>
        <end position="412"/>
    </location>
</feature>
<dbReference type="InterPro" id="IPR013128">
    <property type="entry name" value="Peptidase_C1A"/>
</dbReference>
<keyword evidence="4" id="KW-0732">Signal</keyword>
<protein>
    <recommendedName>
        <fullName evidence="14">Cathepsin O</fullName>
        <ecNumber evidence="13">3.4.22.42</ecNumber>
    </recommendedName>
</protein>
<dbReference type="FunFam" id="3.90.70.10:FF:000079">
    <property type="entry name" value="Cathepsin O"/>
    <property type="match status" value="1"/>
</dbReference>
<evidence type="ECO:0000256" key="3">
    <source>
        <dbReference type="ARBA" id="ARBA00022670"/>
    </source>
</evidence>
<dbReference type="InterPro" id="IPR039417">
    <property type="entry name" value="Peptidase_C1A_papain-like"/>
</dbReference>
<evidence type="ECO:0000256" key="11">
    <source>
        <dbReference type="ARBA" id="ARBA00051025"/>
    </source>
</evidence>
<dbReference type="SUPFAM" id="SSF54001">
    <property type="entry name" value="Cysteine proteinases"/>
    <property type="match status" value="1"/>
</dbReference>
<evidence type="ECO:0000256" key="14">
    <source>
        <dbReference type="ARBA" id="ARBA00072046"/>
    </source>
</evidence>
<dbReference type="InterPro" id="IPR000668">
    <property type="entry name" value="Peptidase_C1A_C"/>
</dbReference>
<evidence type="ECO:0000256" key="6">
    <source>
        <dbReference type="ARBA" id="ARBA00022807"/>
    </source>
</evidence>
<accession>A0AA51G481</accession>
<dbReference type="GO" id="GO:0008234">
    <property type="term" value="F:cysteine-type peptidase activity"/>
    <property type="evidence" value="ECO:0007669"/>
    <property type="project" value="UniProtKB-KW"/>
</dbReference>
<dbReference type="CDD" id="cd02248">
    <property type="entry name" value="Peptidase_C1A"/>
    <property type="match status" value="1"/>
</dbReference>
<evidence type="ECO:0000259" key="15">
    <source>
        <dbReference type="SMART" id="SM00645"/>
    </source>
</evidence>
<dbReference type="PRINTS" id="PR00705">
    <property type="entry name" value="PAPAIN"/>
</dbReference>
<keyword evidence="6" id="KW-0788">Thiol protease</keyword>
<proteinExistence type="evidence at transcript level"/>
<keyword evidence="9" id="KW-0325">Glycoprotein</keyword>
<organism evidence="16">
    <name type="scientific">Paralichthys olivaceus</name>
    <name type="common">Bastard halibut</name>
    <name type="synonym">Hippoglossus olivaceus</name>
    <dbReference type="NCBI Taxonomy" id="8255"/>
    <lineage>
        <taxon>Eukaryota</taxon>
        <taxon>Metazoa</taxon>
        <taxon>Chordata</taxon>
        <taxon>Craniata</taxon>
        <taxon>Vertebrata</taxon>
        <taxon>Euteleostomi</taxon>
        <taxon>Actinopterygii</taxon>
        <taxon>Neopterygii</taxon>
        <taxon>Teleostei</taxon>
        <taxon>Neoteleostei</taxon>
        <taxon>Acanthomorphata</taxon>
        <taxon>Carangaria</taxon>
        <taxon>Pleuronectiformes</taxon>
        <taxon>Pleuronectoidei</taxon>
        <taxon>Paralichthyidae</taxon>
        <taxon>Paralichthys</taxon>
    </lineage>
</organism>
<evidence type="ECO:0000256" key="5">
    <source>
        <dbReference type="ARBA" id="ARBA00022801"/>
    </source>
</evidence>
<keyword evidence="7" id="KW-0865">Zymogen</keyword>
<name>A0AA51G481_PAROL</name>
<keyword evidence="5" id="KW-0378">Hydrolase</keyword>
<dbReference type="SMART" id="SM00645">
    <property type="entry name" value="Pept_C1"/>
    <property type="match status" value="1"/>
</dbReference>
<dbReference type="PROSITE" id="PS00139">
    <property type="entry name" value="THIOL_PROTEASE_CYS"/>
    <property type="match status" value="1"/>
</dbReference>
<keyword evidence="10" id="KW-0458">Lysosome</keyword>
<evidence type="ECO:0000256" key="2">
    <source>
        <dbReference type="ARBA" id="ARBA00008455"/>
    </source>
</evidence>
<comment type="subcellular location">
    <subcellularLocation>
        <location evidence="1">Lysosome</location>
    </subcellularLocation>
</comment>
<dbReference type="Gene3D" id="3.90.70.10">
    <property type="entry name" value="Cysteine proteinases"/>
    <property type="match status" value="1"/>
</dbReference>
<evidence type="ECO:0000256" key="12">
    <source>
        <dbReference type="ARBA" id="ARBA00053492"/>
    </source>
</evidence>
<evidence type="ECO:0000313" key="16">
    <source>
        <dbReference type="EMBL" id="WMI02471.1"/>
    </source>
</evidence>
<reference evidence="16" key="1">
    <citation type="submission" date="2023-06" db="EMBL/GenBank/DDBJ databases">
        <title>Genome-wide identification of olive flounder (Paralichthys olivaceus) cathepsin genes: Provides insights into its regulation to Edwardsiella tarda infection and temperature stress in immune response.</title>
        <authorList>
            <person name="Yao T."/>
        </authorList>
    </citation>
    <scope>NUCLEOTIDE SEQUENCE</scope>
</reference>
<evidence type="ECO:0000256" key="7">
    <source>
        <dbReference type="ARBA" id="ARBA00023145"/>
    </source>
</evidence>
<dbReference type="PROSITE" id="PS00639">
    <property type="entry name" value="THIOL_PROTEASE_HIS"/>
    <property type="match status" value="1"/>
</dbReference>
<dbReference type="Pfam" id="PF00112">
    <property type="entry name" value="Peptidase_C1"/>
    <property type="match status" value="1"/>
</dbReference>
<dbReference type="InterPro" id="IPR025660">
    <property type="entry name" value="Pept_his_AS"/>
</dbReference>
<evidence type="ECO:0000256" key="9">
    <source>
        <dbReference type="ARBA" id="ARBA00023180"/>
    </source>
</evidence>
<dbReference type="PANTHER" id="PTHR12411">
    <property type="entry name" value="CYSTEINE PROTEASE FAMILY C1-RELATED"/>
    <property type="match status" value="1"/>
</dbReference>
<dbReference type="InterPro" id="IPR038765">
    <property type="entry name" value="Papain-like_cys_pep_sf"/>
</dbReference>